<feature type="binding site" evidence="10">
    <location>
        <position position="132"/>
    </location>
    <ligand>
        <name>Mg(2+)</name>
        <dbReference type="ChEBI" id="CHEBI:18420"/>
    </ligand>
</feature>
<feature type="active site" description="Proton donor" evidence="8">
    <location>
        <position position="9"/>
    </location>
</feature>
<feature type="binding site" evidence="10">
    <location>
        <position position="90"/>
    </location>
    <ligand>
        <name>Zn(2+)</name>
        <dbReference type="ChEBI" id="CHEBI:29105"/>
    </ligand>
</feature>
<organism evidence="11 12">
    <name type="scientific">Iningainema tapete BLCC-T55</name>
    <dbReference type="NCBI Taxonomy" id="2748662"/>
    <lineage>
        <taxon>Bacteria</taxon>
        <taxon>Bacillati</taxon>
        <taxon>Cyanobacteriota</taxon>
        <taxon>Cyanophyceae</taxon>
        <taxon>Nostocales</taxon>
        <taxon>Scytonemataceae</taxon>
        <taxon>Iningainema tapete</taxon>
    </lineage>
</organism>
<comment type="cofactor">
    <cofactor evidence="10">
        <name>Zn(2+)</name>
        <dbReference type="ChEBI" id="CHEBI:29105"/>
    </cofactor>
</comment>
<dbReference type="PANTHER" id="PTHR42891">
    <property type="entry name" value="D-GLYCERO-BETA-D-MANNO-HEPTOSE-1,7-BISPHOSPHATE 7-PHOSPHATASE"/>
    <property type="match status" value="1"/>
</dbReference>
<feature type="active site" description="Nucleophile" evidence="8">
    <location>
        <position position="7"/>
    </location>
</feature>
<feature type="binding site" evidence="10">
    <location>
        <position position="103"/>
    </location>
    <ligand>
        <name>Zn(2+)</name>
        <dbReference type="ChEBI" id="CHEBI:29105"/>
    </ligand>
</feature>
<dbReference type="Gene3D" id="3.40.50.1000">
    <property type="entry name" value="HAD superfamily/HAD-like"/>
    <property type="match status" value="1"/>
</dbReference>
<reference evidence="11" key="1">
    <citation type="submission" date="2020-09" db="EMBL/GenBank/DDBJ databases">
        <title>Iningainema tapete sp. nov. (Scytonemataceae, Cyanobacteria) from greenhouses in central Florida (USA) produces two types of nodularin with biosynthetic potential for microcystin-LR and anabaenopeptins.</title>
        <authorList>
            <person name="Berthold D.E."/>
            <person name="Lefler F.W."/>
            <person name="Huang I.-S."/>
            <person name="Abdulla H."/>
            <person name="Zimba P.V."/>
            <person name="Laughinghouse H.D. IV."/>
        </authorList>
    </citation>
    <scope>NUCLEOTIDE SEQUENCE</scope>
    <source>
        <strain evidence="11">BLCCT55</strain>
    </source>
</reference>
<evidence type="ECO:0000256" key="9">
    <source>
        <dbReference type="PIRSR" id="PIRSR004682-3"/>
    </source>
</evidence>
<dbReference type="GO" id="GO:0046872">
    <property type="term" value="F:metal ion binding"/>
    <property type="evidence" value="ECO:0007669"/>
    <property type="project" value="UniProtKB-KW"/>
</dbReference>
<evidence type="ECO:0000256" key="6">
    <source>
        <dbReference type="ARBA" id="ARBA00031828"/>
    </source>
</evidence>
<dbReference type="InterPro" id="IPR036412">
    <property type="entry name" value="HAD-like_sf"/>
</dbReference>
<dbReference type="InterPro" id="IPR006543">
    <property type="entry name" value="Histidinol-phos"/>
</dbReference>
<dbReference type="EC" id="3.1.3.-" evidence="7"/>
<feature type="site" description="Stabilizes the phosphoryl group" evidence="9">
    <location>
        <position position="107"/>
    </location>
</feature>
<evidence type="ECO:0000256" key="7">
    <source>
        <dbReference type="PIRNR" id="PIRNR004682"/>
    </source>
</evidence>
<keyword evidence="4 7" id="KW-0378">Hydrolase</keyword>
<dbReference type="InterPro" id="IPR023214">
    <property type="entry name" value="HAD_sf"/>
</dbReference>
<dbReference type="Pfam" id="PF13242">
    <property type="entry name" value="Hydrolase_like"/>
    <property type="match status" value="1"/>
</dbReference>
<feature type="site" description="Contributes to substrate recognition" evidence="9">
    <location>
        <position position="106"/>
    </location>
</feature>
<proteinExistence type="inferred from homology"/>
<evidence type="ECO:0000256" key="4">
    <source>
        <dbReference type="ARBA" id="ARBA00022801"/>
    </source>
</evidence>
<keyword evidence="3 10" id="KW-0479">Metal-binding</keyword>
<evidence type="ECO:0000313" key="12">
    <source>
        <dbReference type="Proteomes" id="UP000629098"/>
    </source>
</evidence>
<feature type="binding site" evidence="10">
    <location>
        <position position="105"/>
    </location>
    <ligand>
        <name>Zn(2+)</name>
        <dbReference type="ChEBI" id="CHEBI:29105"/>
    </ligand>
</feature>
<dbReference type="AlphaFoldDB" id="A0A8J6XRP4"/>
<dbReference type="PANTHER" id="PTHR42891:SF1">
    <property type="entry name" value="D-GLYCERO-BETA-D-MANNO-HEPTOSE-1,7-BISPHOSPHATE 7-PHOSPHATASE"/>
    <property type="match status" value="1"/>
</dbReference>
<evidence type="ECO:0000313" key="11">
    <source>
        <dbReference type="EMBL" id="MBD2777160.1"/>
    </source>
</evidence>
<dbReference type="PIRSF" id="PIRSF004682">
    <property type="entry name" value="GmhB"/>
    <property type="match status" value="1"/>
</dbReference>
<evidence type="ECO:0000256" key="1">
    <source>
        <dbReference type="ARBA" id="ARBA00004496"/>
    </source>
</evidence>
<evidence type="ECO:0000256" key="3">
    <source>
        <dbReference type="ARBA" id="ARBA00022723"/>
    </source>
</evidence>
<comment type="caution">
    <text evidence="11">The sequence shown here is derived from an EMBL/GenBank/DDBJ whole genome shotgun (WGS) entry which is preliminary data.</text>
</comment>
<evidence type="ECO:0000256" key="10">
    <source>
        <dbReference type="PIRSR" id="PIRSR004682-4"/>
    </source>
</evidence>
<protein>
    <recommendedName>
        <fullName evidence="6 7">D,D-heptose 1,7-bisphosphate phosphatase</fullName>
        <ecNumber evidence="7">3.1.3.-</ecNumber>
    </recommendedName>
</protein>
<dbReference type="EMBL" id="JACXAE010000106">
    <property type="protein sequence ID" value="MBD2777160.1"/>
    <property type="molecule type" value="Genomic_DNA"/>
</dbReference>
<accession>A0A8J6XRP4</accession>
<dbReference type="InterPro" id="IPR004446">
    <property type="entry name" value="Heptose_bisP_phosphatase"/>
</dbReference>
<evidence type="ECO:0000256" key="8">
    <source>
        <dbReference type="PIRSR" id="PIRSR004682-1"/>
    </source>
</evidence>
<dbReference type="NCBIfam" id="TIGR01656">
    <property type="entry name" value="Histidinol-ppas"/>
    <property type="match status" value="1"/>
</dbReference>
<dbReference type="Proteomes" id="UP000629098">
    <property type="component" value="Unassembled WGS sequence"/>
</dbReference>
<dbReference type="InterPro" id="IPR006549">
    <property type="entry name" value="HAD-SF_hydro_IIIA"/>
</dbReference>
<feature type="binding site" evidence="10">
    <location>
        <position position="88"/>
    </location>
    <ligand>
        <name>Zn(2+)</name>
        <dbReference type="ChEBI" id="CHEBI:29105"/>
    </ligand>
</feature>
<dbReference type="GO" id="GO:0016791">
    <property type="term" value="F:phosphatase activity"/>
    <property type="evidence" value="ECO:0007669"/>
    <property type="project" value="InterPro"/>
</dbReference>
<keyword evidence="2 7" id="KW-0963">Cytoplasm</keyword>
<keyword evidence="12" id="KW-1185">Reference proteome</keyword>
<keyword evidence="5 7" id="KW-0119">Carbohydrate metabolism</keyword>
<name>A0A8J6XRP4_9CYAN</name>
<sequence length="197" mass="21864">MRAVFLDKDGTLIENVPYNVDIQHIKLTQGAIEGLRLLEKAGYKLIVITNQSGVARGYFPESALLAVENHLRQVLADEGISLTDFYYCPHHPKGIMAELAITCDCRKPAPGMLLRAACQHNIDLENSWFIGDILNDVEAGRRAGCKTILIDNGNETEWQLSALRTPDYTVSDLAAAAQAIISTKIFPRDVPPERLYQ</sequence>
<feature type="binding site" evidence="10">
    <location>
        <position position="9"/>
    </location>
    <ligand>
        <name>Mg(2+)</name>
        <dbReference type="ChEBI" id="CHEBI:18420"/>
    </ligand>
</feature>
<evidence type="ECO:0000256" key="2">
    <source>
        <dbReference type="ARBA" id="ARBA00022490"/>
    </source>
</evidence>
<feature type="site" description="Stabilizes the phosphoryl group" evidence="9">
    <location>
        <position position="49"/>
    </location>
</feature>
<dbReference type="GO" id="GO:0005737">
    <property type="term" value="C:cytoplasm"/>
    <property type="evidence" value="ECO:0007669"/>
    <property type="project" value="UniProtKB-SubCell"/>
</dbReference>
<keyword evidence="10" id="KW-0862">Zinc</keyword>
<comment type="cofactor">
    <cofactor evidence="10">
        <name>Mg(2+)</name>
        <dbReference type="ChEBI" id="CHEBI:18420"/>
    </cofactor>
</comment>
<evidence type="ECO:0000256" key="5">
    <source>
        <dbReference type="ARBA" id="ARBA00023277"/>
    </source>
</evidence>
<gene>
    <name evidence="11" type="ORF">ICL16_35235</name>
</gene>
<dbReference type="CDD" id="cd07503">
    <property type="entry name" value="HAD_HisB-N"/>
    <property type="match status" value="1"/>
</dbReference>
<keyword evidence="10" id="KW-0460">Magnesium</keyword>
<dbReference type="SUPFAM" id="SSF56784">
    <property type="entry name" value="HAD-like"/>
    <property type="match status" value="1"/>
</dbReference>
<comment type="subcellular location">
    <subcellularLocation>
        <location evidence="1 7">Cytoplasm</location>
    </subcellularLocation>
</comment>
<comment type="similarity">
    <text evidence="7">Belongs to the gmhB family.</text>
</comment>
<dbReference type="NCBIfam" id="TIGR01662">
    <property type="entry name" value="HAD-SF-IIIA"/>
    <property type="match status" value="1"/>
</dbReference>
<dbReference type="GO" id="GO:0005975">
    <property type="term" value="P:carbohydrate metabolic process"/>
    <property type="evidence" value="ECO:0007669"/>
    <property type="project" value="InterPro"/>
</dbReference>
<feature type="binding site" evidence="10">
    <location>
        <position position="7"/>
    </location>
    <ligand>
        <name>Mg(2+)</name>
        <dbReference type="ChEBI" id="CHEBI:18420"/>
    </ligand>
</feature>